<comment type="caution">
    <text evidence="1">The sequence shown here is derived from an EMBL/GenBank/DDBJ whole genome shotgun (WGS) entry which is preliminary data.</text>
</comment>
<gene>
    <name evidence="1" type="ORF">Adt_26814</name>
</gene>
<dbReference type="Proteomes" id="UP001604336">
    <property type="component" value="Unassembled WGS sequence"/>
</dbReference>
<protein>
    <submittedName>
        <fullName evidence="1">Uncharacterized protein</fullName>
    </submittedName>
</protein>
<proteinExistence type="predicted"/>
<evidence type="ECO:0000313" key="2">
    <source>
        <dbReference type="Proteomes" id="UP001604336"/>
    </source>
</evidence>
<accession>A0ABD1RS78</accession>
<organism evidence="1 2">
    <name type="scientific">Abeliophyllum distichum</name>
    <dbReference type="NCBI Taxonomy" id="126358"/>
    <lineage>
        <taxon>Eukaryota</taxon>
        <taxon>Viridiplantae</taxon>
        <taxon>Streptophyta</taxon>
        <taxon>Embryophyta</taxon>
        <taxon>Tracheophyta</taxon>
        <taxon>Spermatophyta</taxon>
        <taxon>Magnoliopsida</taxon>
        <taxon>eudicotyledons</taxon>
        <taxon>Gunneridae</taxon>
        <taxon>Pentapetalae</taxon>
        <taxon>asterids</taxon>
        <taxon>lamiids</taxon>
        <taxon>Lamiales</taxon>
        <taxon>Oleaceae</taxon>
        <taxon>Forsythieae</taxon>
        <taxon>Abeliophyllum</taxon>
    </lineage>
</organism>
<evidence type="ECO:0000313" key="1">
    <source>
        <dbReference type="EMBL" id="KAL2491186.1"/>
    </source>
</evidence>
<dbReference type="AlphaFoldDB" id="A0ABD1RS78"/>
<name>A0ABD1RS78_9LAMI</name>
<dbReference type="EMBL" id="JBFOLK010000008">
    <property type="protein sequence ID" value="KAL2491186.1"/>
    <property type="molecule type" value="Genomic_DNA"/>
</dbReference>
<reference evidence="2" key="1">
    <citation type="submission" date="2024-07" db="EMBL/GenBank/DDBJ databases">
        <title>Two chromosome-level genome assemblies of Korean endemic species Abeliophyllum distichum and Forsythia ovata (Oleaceae).</title>
        <authorList>
            <person name="Jang H."/>
        </authorList>
    </citation>
    <scope>NUCLEOTIDE SEQUENCE [LARGE SCALE GENOMIC DNA]</scope>
</reference>
<sequence length="110" mass="12857">MTKVVAEVQSLLDKTTAASKKKDSKIAHIHKEVDQLRKKLEITDNEAIARYKMSVEYKSSLHMYDADSLKVVIKITKEWLVDDHSEINPNEFDRYLRKRRDTDLAAQRPK</sequence>
<keyword evidence="2" id="KW-1185">Reference proteome</keyword>